<dbReference type="RefSeq" id="WP_344490153.1">
    <property type="nucleotide sequence ID" value="NZ_BAAAQF010000019.1"/>
</dbReference>
<dbReference type="EMBL" id="BAAAQF010000019">
    <property type="protein sequence ID" value="GAA1688457.1"/>
    <property type="molecule type" value="Genomic_DNA"/>
</dbReference>
<organism evidence="1 2">
    <name type="scientific">Glycomyces endophyticus</name>
    <dbReference type="NCBI Taxonomy" id="480996"/>
    <lineage>
        <taxon>Bacteria</taxon>
        <taxon>Bacillati</taxon>
        <taxon>Actinomycetota</taxon>
        <taxon>Actinomycetes</taxon>
        <taxon>Glycomycetales</taxon>
        <taxon>Glycomycetaceae</taxon>
        <taxon>Glycomyces</taxon>
    </lineage>
</organism>
<accession>A0ABP4THZ0</accession>
<sequence length="138" mass="14941">MTVDNDNPFADIRGPEDARAALADWKERAEQRAADAIAASEAVQELTAVGMDANGAVAVKLNSSGAVIGVQFAPELQRMQLRHAERQFMEAYGNAGKVLLKQARDAVEARLDPGSPTARALVDSIKMRFPEPEPEERP</sequence>
<evidence type="ECO:0000313" key="2">
    <source>
        <dbReference type="Proteomes" id="UP001499851"/>
    </source>
</evidence>
<dbReference type="InterPro" id="IPR036894">
    <property type="entry name" value="YbaB-like_sf"/>
</dbReference>
<reference evidence="2" key="1">
    <citation type="journal article" date="2019" name="Int. J. Syst. Evol. Microbiol.">
        <title>The Global Catalogue of Microorganisms (GCM) 10K type strain sequencing project: providing services to taxonomists for standard genome sequencing and annotation.</title>
        <authorList>
            <consortium name="The Broad Institute Genomics Platform"/>
            <consortium name="The Broad Institute Genome Sequencing Center for Infectious Disease"/>
            <person name="Wu L."/>
            <person name="Ma J."/>
        </authorList>
    </citation>
    <scope>NUCLEOTIDE SEQUENCE [LARGE SCALE GENOMIC DNA]</scope>
    <source>
        <strain evidence="2">JCM 16001</strain>
    </source>
</reference>
<dbReference type="Proteomes" id="UP001499851">
    <property type="component" value="Unassembled WGS sequence"/>
</dbReference>
<evidence type="ECO:0000313" key="1">
    <source>
        <dbReference type="EMBL" id="GAA1688457.1"/>
    </source>
</evidence>
<dbReference type="Gene3D" id="3.30.1310.10">
    <property type="entry name" value="Nucleoid-associated protein YbaB-like domain"/>
    <property type="match status" value="1"/>
</dbReference>
<proteinExistence type="predicted"/>
<keyword evidence="2" id="KW-1185">Reference proteome</keyword>
<name>A0ABP4THZ0_9ACTN</name>
<comment type="caution">
    <text evidence="1">The sequence shown here is derived from an EMBL/GenBank/DDBJ whole genome shotgun (WGS) entry which is preliminary data.</text>
</comment>
<gene>
    <name evidence="1" type="ORF">GCM10009830_40080</name>
</gene>
<evidence type="ECO:0008006" key="3">
    <source>
        <dbReference type="Google" id="ProtNLM"/>
    </source>
</evidence>
<protein>
    <recommendedName>
        <fullName evidence="3">YbaB/EbfC family DNA-binding protein</fullName>
    </recommendedName>
</protein>